<feature type="compositionally biased region" description="Low complexity" evidence="1">
    <location>
        <begin position="1183"/>
        <end position="1197"/>
    </location>
</feature>
<evidence type="ECO:0000313" key="5">
    <source>
        <dbReference type="Proteomes" id="UP000623958"/>
    </source>
</evidence>
<dbReference type="PRINTS" id="PR00394">
    <property type="entry name" value="RHSPROTEIN"/>
</dbReference>
<evidence type="ECO:0000259" key="2">
    <source>
        <dbReference type="Pfam" id="PF03527"/>
    </source>
</evidence>
<dbReference type="PANTHER" id="PTHR32305:SF15">
    <property type="entry name" value="PROTEIN RHSA-RELATED"/>
    <property type="match status" value="1"/>
</dbReference>
<evidence type="ECO:0000259" key="3">
    <source>
        <dbReference type="Pfam" id="PF20148"/>
    </source>
</evidence>
<feature type="compositionally biased region" description="Gly residues" evidence="1">
    <location>
        <begin position="1198"/>
        <end position="1211"/>
    </location>
</feature>
<dbReference type="InterPro" id="IPR022385">
    <property type="entry name" value="Rhs_assc_core"/>
</dbReference>
<dbReference type="InterPro" id="IPR001826">
    <property type="entry name" value="RHS"/>
</dbReference>
<dbReference type="RefSeq" id="WP_434028894.1">
    <property type="nucleotide sequence ID" value="NZ_BNBA01000008.1"/>
</dbReference>
<reference evidence="4" key="1">
    <citation type="journal article" date="2014" name="Int. J. Syst. Evol. Microbiol.">
        <title>Complete genome sequence of Corynebacterium casei LMG S-19264T (=DSM 44701T), isolated from a smear-ripened cheese.</title>
        <authorList>
            <consortium name="US DOE Joint Genome Institute (JGI-PGF)"/>
            <person name="Walter F."/>
            <person name="Albersmeier A."/>
            <person name="Kalinowski J."/>
            <person name="Ruckert C."/>
        </authorList>
    </citation>
    <scope>NUCLEOTIDE SEQUENCE</scope>
    <source>
        <strain evidence="4">JCM 13306</strain>
    </source>
</reference>
<feature type="region of interest" description="Disordered" evidence="1">
    <location>
        <begin position="1152"/>
        <end position="1232"/>
    </location>
</feature>
<evidence type="ECO:0000256" key="1">
    <source>
        <dbReference type="SAM" id="MobiDB-lite"/>
    </source>
</evidence>
<dbReference type="InterPro" id="IPR031325">
    <property type="entry name" value="RHS_repeat"/>
</dbReference>
<feature type="domain" description="DUF6531" evidence="3">
    <location>
        <begin position="210"/>
        <end position="279"/>
    </location>
</feature>
<dbReference type="EMBL" id="BNBA01000008">
    <property type="protein sequence ID" value="GHH51389.1"/>
    <property type="molecule type" value="Genomic_DNA"/>
</dbReference>
<dbReference type="Pfam" id="PF05593">
    <property type="entry name" value="RHS_repeat"/>
    <property type="match status" value="4"/>
</dbReference>
<dbReference type="Proteomes" id="UP000623958">
    <property type="component" value="Unassembled WGS sequence"/>
</dbReference>
<evidence type="ECO:0000313" key="4">
    <source>
        <dbReference type="EMBL" id="GHH51389.1"/>
    </source>
</evidence>
<reference evidence="4" key="2">
    <citation type="submission" date="2020-09" db="EMBL/GenBank/DDBJ databases">
        <authorList>
            <person name="Sun Q."/>
            <person name="Ohkuma M."/>
        </authorList>
    </citation>
    <scope>NUCLEOTIDE SEQUENCE</scope>
    <source>
        <strain evidence="4">JCM 13306</strain>
    </source>
</reference>
<feature type="domain" description="RHS protein conserved region" evidence="2">
    <location>
        <begin position="1297"/>
        <end position="1331"/>
    </location>
</feature>
<proteinExistence type="predicted"/>
<feature type="compositionally biased region" description="Low complexity" evidence="1">
    <location>
        <begin position="1264"/>
        <end position="1285"/>
    </location>
</feature>
<gene>
    <name evidence="4" type="ORF">GCM10009090_13590</name>
</gene>
<dbReference type="InterPro" id="IPR029058">
    <property type="entry name" value="AB_hydrolase_fold"/>
</dbReference>
<dbReference type="Pfam" id="PF20148">
    <property type="entry name" value="DUF6531"/>
    <property type="match status" value="1"/>
</dbReference>
<feature type="compositionally biased region" description="Pro residues" evidence="1">
    <location>
        <begin position="1170"/>
        <end position="1182"/>
    </location>
</feature>
<dbReference type="NCBIfam" id="TIGR01643">
    <property type="entry name" value="YD_repeat_2x"/>
    <property type="match status" value="7"/>
</dbReference>
<organism evidence="4 5">
    <name type="scientific">Xanthomonas boreopolis</name>
    <dbReference type="NCBI Taxonomy" id="86183"/>
    <lineage>
        <taxon>Bacteria</taxon>
        <taxon>Pseudomonadati</taxon>
        <taxon>Pseudomonadota</taxon>
        <taxon>Gammaproteobacteria</taxon>
        <taxon>Lysobacterales</taxon>
        <taxon>Lysobacteraceae</taxon>
        <taxon>Xanthomonas</taxon>
    </lineage>
</organism>
<name>A0A919F6Y4_9XANT</name>
<dbReference type="InterPro" id="IPR050708">
    <property type="entry name" value="T6SS_VgrG/RHS"/>
</dbReference>
<dbReference type="PANTHER" id="PTHR32305">
    <property type="match status" value="1"/>
</dbReference>
<dbReference type="NCBIfam" id="TIGR03696">
    <property type="entry name" value="Rhs_assc_core"/>
    <property type="match status" value="1"/>
</dbReference>
<sequence length="1613" mass="177326">MSIAAKHFDPQLGIDIHMYAMPPCPLPTPHIGLVLDPFDYLPFIGSTVKVGGVHRATAGTGGLDIHIPLGAWAPPMAAPMGPQFDGEEIFMGSRTVSADGEPFSRLAMPVLDCNLVGLVVPFRRKKPKKPLRALSLPTGLNVAIPTNVTVGGPPTVSWTALAFRGLFAGLGKLRRSRLGARAAEAFRNLRRSVFSNLKPGFLKCNVLRAEPVDIRDGSVSVTHEDFSVPGRLPLAWVRAYRSNRDESGSCGHGWRTPADIRLVLEGDGWVAFHDPSGEALFPALPQGREVVLECVEGARLSQREGHWVVRCKDGVSYWFEQAAGSDRWPIARIEDICGNHWRFERQGGHLVRIVESGIDGLQGRFIEVEARQGRIERMQLYDPATGLNHPLVCYRYADGDLAAALDALDAARTFEYRQHRMVRHTDRVGLSFHYAYDAQWRVVRSWGDGGLYDYRFEYDELLRETRVTDSAGHASVVKFDGAGLPLCEIDPLDGVTLFEYDGSGRTVAVTDANGLRHGFAYDERGNLLEWRRPDGSTLQRRFDDDDRLLQRIDGCGTATRFEWNERGLLAAMTDALGATTRFAYHASGQLAETTDALGHVTRLHYDRYGKLALREDALGQQERAEHDALGRILRRWDVGGNLFVYEHDAAGRLRAVQAPDGRRSQYHYDGEGQLVRHLDMDGASTRLDYTGLGWLSRRVRPDGATTEYRYDKEGRIRELVDPNGQTYAWQRDARGCVIAEVDYWGQVRRYQRDAAGRVVRSIDPLGRSVHLELDAMGRVVRRRHRDDADPQRWHAEHLRYDREGRLLEARNAAAHVLCEYDAAGRLLSEVQNGFAVRHAYDAVGNRVGRSSDAGNTLAMEYDPLGRLQRMRVNGEDALESVRNRRNQTVLERLGEHLSRNLGYDLSGMVALEQWQGAHGELFAIAHEYDAAGNAVARQDSVFGEDRYGYDVARRLVAHDSAMEGERSFPHDAAGNRLATRVVARRAVAGADAGAIEEWWREGECDGIGYRFDRAGNLVARSLRRQAGQPTLSLRWDAQQRLVESRWEGRQDATRYAYDALGRRVCKRTPQATTWFFWDGDVLLGEVTCDDPAPSSLWDGNVADLYEARRRRKRLQDLHAQVREYVYRPHGYEPLLLIVPETVTVVPAAAAGNEQARAPAPEARTGASPQEPLPPAKPIPQAPAGPARPRQEPSNGLGATLGGGMRLGGAPGPAGPPATDGPAEEPARPAGAAPAARTLGALGSATLFPSRSPASDAPRAPVRPGPDAAKPAGPAQAGAADAVDASAPASRTLQVRRIYYYCNDVNGSPLRLLDAHGELAWAAASAPWGQVRARLRDARLAQPLRLPGMYYDAESGLCYNLARYYDPQVGCYAGADPMLLAVGENLYDYGHGNPFRWMDPLGLAPCRRGEWIFPEGDSRNVNDYDVIYTNGIMGSRDAAVELANSRGVAYYYNPSFSEGLPRWIPGFLRGPIGGMGDVFETAVQKFGRGGDPLTQGFIDGLRQLDHPVTIVGHSQGAATVVRSAAHIPPGSTVVLRSPAVSYNTAAEALNGANLAEWRYIQPVGDIAPLYASNNPGQWVSQVRRINPIRTVGIHNQNGLGLGTGDFPGPTFPNG</sequence>
<dbReference type="SUPFAM" id="SSF53474">
    <property type="entry name" value="alpha/beta-Hydrolases"/>
    <property type="match status" value="1"/>
</dbReference>
<dbReference type="InterPro" id="IPR045351">
    <property type="entry name" value="DUF6531"/>
</dbReference>
<dbReference type="Pfam" id="PF03527">
    <property type="entry name" value="RHS"/>
    <property type="match status" value="1"/>
</dbReference>
<keyword evidence="5" id="KW-1185">Reference proteome</keyword>
<comment type="caution">
    <text evidence="4">The sequence shown here is derived from an EMBL/GenBank/DDBJ whole genome shotgun (WGS) entry which is preliminary data.</text>
</comment>
<dbReference type="Gene3D" id="2.180.10.10">
    <property type="entry name" value="RHS repeat-associated core"/>
    <property type="match status" value="4"/>
</dbReference>
<dbReference type="InterPro" id="IPR006530">
    <property type="entry name" value="YD"/>
</dbReference>
<feature type="region of interest" description="Disordered" evidence="1">
    <location>
        <begin position="1244"/>
        <end position="1285"/>
    </location>
</feature>
<dbReference type="CDD" id="cd14740">
    <property type="entry name" value="PAAR_4"/>
    <property type="match status" value="1"/>
</dbReference>
<accession>A0A919F6Y4</accession>
<evidence type="ECO:0008006" key="6">
    <source>
        <dbReference type="Google" id="ProtNLM"/>
    </source>
</evidence>
<protein>
    <recommendedName>
        <fullName evidence="6">RHS repeat-associated core domain-containing protein</fullName>
    </recommendedName>
</protein>
<dbReference type="Gene3D" id="3.40.50.1820">
    <property type="entry name" value="alpha/beta hydrolase"/>
    <property type="match status" value="1"/>
</dbReference>